<reference evidence="2 3" key="1">
    <citation type="journal article" date="2016" name="Sci. Rep.">
        <title>Genome sequence of Perigonia lusca single nucleopolyhedrovirus: insights into the evolution of a nucleotide metabolism enzyme in the family Baculoviridae.</title>
        <authorList>
            <person name="Ardisson-Araujo D.M."/>
            <person name="Lima R.N."/>
            <person name="Melo F.L."/>
            <person name="Clem R.J."/>
            <person name="Huang N."/>
            <person name="Bao S.N."/>
            <person name="Sosa-Gomez D.R."/>
            <person name="Ribeiro B.M."/>
        </authorList>
    </citation>
    <scope>NUCLEOTIDE SEQUENCE [LARGE SCALE GENOMIC DNA]</scope>
</reference>
<keyword evidence="1" id="KW-1133">Transmembrane helix</keyword>
<dbReference type="Pfam" id="PF06143">
    <property type="entry name" value="Baculo_11_kDa"/>
    <property type="match status" value="1"/>
</dbReference>
<dbReference type="RefSeq" id="YP_009165696.1">
    <property type="nucleotide sequence ID" value="NC_027923.1"/>
</dbReference>
<dbReference type="InterPro" id="IPR009313">
    <property type="entry name" value="Baculo_11_kDa"/>
</dbReference>
<protein>
    <submittedName>
        <fullName evidence="2">Uncharacterized protein</fullName>
    </submittedName>
</protein>
<gene>
    <name evidence="2" type="primary">PeluOrf-96</name>
</gene>
<organism evidence="2 3">
    <name type="scientific">Perigonia lusca single nucleopolyhedrovirus</name>
    <dbReference type="NCBI Taxonomy" id="1675865"/>
    <lineage>
        <taxon>Viruses</taxon>
        <taxon>Viruses incertae sedis</taxon>
        <taxon>Naldaviricetes</taxon>
        <taxon>Lefavirales</taxon>
        <taxon>Baculoviridae</taxon>
        <taxon>Alphabaculovirus</taxon>
        <taxon>Alphabaculovirus peluscae</taxon>
        <taxon>Perigonia lusca nucleopolyhedrovirus</taxon>
    </lineage>
</organism>
<dbReference type="Proteomes" id="UP000204667">
    <property type="component" value="Segment"/>
</dbReference>
<dbReference type="GeneID" id="26040023"/>
<dbReference type="KEGG" id="vg:26040023"/>
<accession>A0A0M3N112</accession>
<keyword evidence="1" id="KW-0472">Membrane</keyword>
<evidence type="ECO:0000313" key="3">
    <source>
        <dbReference type="Proteomes" id="UP000204667"/>
    </source>
</evidence>
<sequence length="96" mass="11649">MKRRAIYDAQDTNSILDQDQLHQLVSRNSSFLKDFILIICCFVVFVMIVLFIWIIFNINKQTEYSLERQRRLERTFRENLDYRAIMERNNETVAIL</sequence>
<dbReference type="OrthoDB" id="24841at10239"/>
<proteinExistence type="predicted"/>
<feature type="transmembrane region" description="Helical" evidence="1">
    <location>
        <begin position="35"/>
        <end position="56"/>
    </location>
</feature>
<evidence type="ECO:0000256" key="1">
    <source>
        <dbReference type="SAM" id="Phobius"/>
    </source>
</evidence>
<keyword evidence="3" id="KW-1185">Reference proteome</keyword>
<dbReference type="EMBL" id="KM596836">
    <property type="protein sequence ID" value="AKN80593.1"/>
    <property type="molecule type" value="Genomic_DNA"/>
</dbReference>
<evidence type="ECO:0000313" key="2">
    <source>
        <dbReference type="EMBL" id="AKN80593.1"/>
    </source>
</evidence>
<keyword evidence="1" id="KW-0812">Transmembrane</keyword>
<name>A0A0M3N112_9ABAC</name>